<sequence length="364" mass="39257">MKIECTTKNIRDAALAVERFSGRHITLAILSHILITTKDKKISIIATNLEIGIEYIIPGRVVRAGATTASAKTFSHILQSLTEGVVTLNAEKTQLSLHTPTSDIIINSLNPEEFPNLPAITEEHTFSIAAATLTSALQTVLPAAATTDLKPQLTGILFATAPGMLTLAATDSFRLAERRIKNQDSVRDTTECIVPLRTIQEVIRTLPTDGDITVTLGEHQIVFQSGDIRILSRLIDGAYPPYRNIIPKSFETHLVVERAAFLKSIRLAAVFSSRLNDVTCTFSPAEIEVSTANSEAGSSAVRLGAKGTGKSGSVMFNYRYLTDGLEAASGEHVTLELNGTSGAAQIQSPNDPSFLYLLMPIRSV</sequence>
<evidence type="ECO:0000259" key="10">
    <source>
        <dbReference type="Pfam" id="PF00712"/>
    </source>
</evidence>
<dbReference type="InterPro" id="IPR022637">
    <property type="entry name" value="DNA_polIII_beta_cen"/>
</dbReference>
<keyword evidence="4 9" id="KW-0808">Transferase</keyword>
<dbReference type="PIRSF" id="PIRSF000804">
    <property type="entry name" value="DNA_pol_III_b"/>
    <property type="match status" value="1"/>
</dbReference>
<comment type="subunit">
    <text evidence="9">Forms a ring-shaped head-to-tail homodimer around DNA.</text>
</comment>
<evidence type="ECO:0000256" key="7">
    <source>
        <dbReference type="ARBA" id="ARBA00022932"/>
    </source>
</evidence>
<evidence type="ECO:0000313" key="13">
    <source>
        <dbReference type="EMBL" id="OHA08357.1"/>
    </source>
</evidence>
<evidence type="ECO:0000259" key="12">
    <source>
        <dbReference type="Pfam" id="PF02768"/>
    </source>
</evidence>
<keyword evidence="6 9" id="KW-0235">DNA replication</keyword>
<feature type="domain" description="DNA polymerase III beta sliding clamp C-terminal" evidence="12">
    <location>
        <begin position="243"/>
        <end position="362"/>
    </location>
</feature>
<dbReference type="Gene3D" id="3.10.150.10">
    <property type="entry name" value="DNA Polymerase III, subunit A, domain 2"/>
    <property type="match status" value="1"/>
</dbReference>
<proteinExistence type="inferred from homology"/>
<feature type="domain" description="DNA polymerase III beta sliding clamp N-terminal" evidence="10">
    <location>
        <begin position="1"/>
        <end position="118"/>
    </location>
</feature>
<keyword evidence="8" id="KW-0238">DNA-binding</keyword>
<dbReference type="Pfam" id="PF00712">
    <property type="entry name" value="DNA_pol3_beta"/>
    <property type="match status" value="1"/>
</dbReference>
<dbReference type="GO" id="GO:0003677">
    <property type="term" value="F:DNA binding"/>
    <property type="evidence" value="ECO:0007669"/>
    <property type="project" value="UniProtKB-UniRule"/>
</dbReference>
<keyword evidence="3 9" id="KW-0963">Cytoplasm</keyword>
<feature type="domain" description="DNA polymerase III beta sliding clamp central" evidence="11">
    <location>
        <begin position="128"/>
        <end position="240"/>
    </location>
</feature>
<dbReference type="InterPro" id="IPR001001">
    <property type="entry name" value="DNA_polIII_beta"/>
</dbReference>
<dbReference type="GO" id="GO:0005737">
    <property type="term" value="C:cytoplasm"/>
    <property type="evidence" value="ECO:0007669"/>
    <property type="project" value="UniProtKB-SubCell"/>
</dbReference>
<organism evidence="13 14">
    <name type="scientific">Candidatus Sungbacteria bacterium RIFCSPLOWO2_01_FULL_60_25</name>
    <dbReference type="NCBI Taxonomy" id="1802281"/>
    <lineage>
        <taxon>Bacteria</taxon>
        <taxon>Candidatus Sungiibacteriota</taxon>
    </lineage>
</organism>
<evidence type="ECO:0000256" key="2">
    <source>
        <dbReference type="ARBA" id="ARBA00010752"/>
    </source>
</evidence>
<evidence type="ECO:0000256" key="6">
    <source>
        <dbReference type="ARBA" id="ARBA00022705"/>
    </source>
</evidence>
<evidence type="ECO:0000259" key="11">
    <source>
        <dbReference type="Pfam" id="PF02767"/>
    </source>
</evidence>
<dbReference type="Pfam" id="PF02768">
    <property type="entry name" value="DNA_pol3_beta_3"/>
    <property type="match status" value="1"/>
</dbReference>
<dbReference type="CDD" id="cd00140">
    <property type="entry name" value="beta_clamp"/>
    <property type="match status" value="1"/>
</dbReference>
<dbReference type="Proteomes" id="UP000178977">
    <property type="component" value="Unassembled WGS sequence"/>
</dbReference>
<dbReference type="Pfam" id="PF02767">
    <property type="entry name" value="DNA_pol3_beta_2"/>
    <property type="match status" value="1"/>
</dbReference>
<reference evidence="13 14" key="1">
    <citation type="journal article" date="2016" name="Nat. Commun.">
        <title>Thousands of microbial genomes shed light on interconnected biogeochemical processes in an aquifer system.</title>
        <authorList>
            <person name="Anantharaman K."/>
            <person name="Brown C.T."/>
            <person name="Hug L.A."/>
            <person name="Sharon I."/>
            <person name="Castelle C.J."/>
            <person name="Probst A.J."/>
            <person name="Thomas B.C."/>
            <person name="Singh A."/>
            <person name="Wilkins M.J."/>
            <person name="Karaoz U."/>
            <person name="Brodie E.L."/>
            <person name="Williams K.H."/>
            <person name="Hubbard S.S."/>
            <person name="Banfield J.F."/>
        </authorList>
    </citation>
    <scope>NUCLEOTIDE SEQUENCE [LARGE SCALE GENOMIC DNA]</scope>
</reference>
<dbReference type="PANTHER" id="PTHR30478:SF0">
    <property type="entry name" value="BETA SLIDING CLAMP"/>
    <property type="match status" value="1"/>
</dbReference>
<comment type="function">
    <text evidence="9">Confers DNA tethering and processivity to DNA polymerases and other proteins. Acts as a clamp, forming a ring around DNA (a reaction catalyzed by the clamp-loading complex) which diffuses in an ATP-independent manner freely and bidirectionally along dsDNA. Initially characterized for its ability to contact the catalytic subunit of DNA polymerase III (Pol III), a complex, multichain enzyme responsible for most of the replicative synthesis in bacteria; Pol III exhibits 3'-5' exonuclease proofreading activity. The beta chain is required for initiation of replication as well as for processivity of DNA replication.</text>
</comment>
<dbReference type="EMBL" id="MHQT01000042">
    <property type="protein sequence ID" value="OHA08357.1"/>
    <property type="molecule type" value="Genomic_DNA"/>
</dbReference>
<dbReference type="GO" id="GO:0003887">
    <property type="term" value="F:DNA-directed DNA polymerase activity"/>
    <property type="evidence" value="ECO:0007669"/>
    <property type="project" value="UniProtKB-UniRule"/>
</dbReference>
<protein>
    <recommendedName>
        <fullName evidence="9">Beta sliding clamp</fullName>
    </recommendedName>
</protein>
<evidence type="ECO:0000256" key="4">
    <source>
        <dbReference type="ARBA" id="ARBA00022679"/>
    </source>
</evidence>
<dbReference type="GO" id="GO:0008408">
    <property type="term" value="F:3'-5' exonuclease activity"/>
    <property type="evidence" value="ECO:0007669"/>
    <property type="project" value="InterPro"/>
</dbReference>
<dbReference type="AlphaFoldDB" id="A0A1G2L9P2"/>
<evidence type="ECO:0000256" key="9">
    <source>
        <dbReference type="PIRNR" id="PIRNR000804"/>
    </source>
</evidence>
<accession>A0A1G2L9P2</accession>
<comment type="caution">
    <text evidence="13">The sequence shown here is derived from an EMBL/GenBank/DDBJ whole genome shotgun (WGS) entry which is preliminary data.</text>
</comment>
<evidence type="ECO:0000313" key="14">
    <source>
        <dbReference type="Proteomes" id="UP000178977"/>
    </source>
</evidence>
<dbReference type="STRING" id="1802281.A3A44_03065"/>
<dbReference type="SUPFAM" id="SSF55979">
    <property type="entry name" value="DNA clamp"/>
    <property type="match status" value="3"/>
</dbReference>
<dbReference type="GO" id="GO:0009360">
    <property type="term" value="C:DNA polymerase III complex"/>
    <property type="evidence" value="ECO:0007669"/>
    <property type="project" value="InterPro"/>
</dbReference>
<dbReference type="PANTHER" id="PTHR30478">
    <property type="entry name" value="DNA POLYMERASE III SUBUNIT BETA"/>
    <property type="match status" value="1"/>
</dbReference>
<evidence type="ECO:0000256" key="8">
    <source>
        <dbReference type="ARBA" id="ARBA00023125"/>
    </source>
</evidence>
<dbReference type="Gene3D" id="3.70.10.10">
    <property type="match status" value="1"/>
</dbReference>
<dbReference type="SMART" id="SM00480">
    <property type="entry name" value="POL3Bc"/>
    <property type="match status" value="1"/>
</dbReference>
<comment type="similarity">
    <text evidence="2 9">Belongs to the beta sliding clamp family.</text>
</comment>
<dbReference type="InterPro" id="IPR022635">
    <property type="entry name" value="DNA_polIII_beta_C"/>
</dbReference>
<dbReference type="NCBIfam" id="TIGR00663">
    <property type="entry name" value="dnan"/>
    <property type="match status" value="1"/>
</dbReference>
<evidence type="ECO:0000256" key="3">
    <source>
        <dbReference type="ARBA" id="ARBA00022490"/>
    </source>
</evidence>
<evidence type="ECO:0000256" key="1">
    <source>
        <dbReference type="ARBA" id="ARBA00004496"/>
    </source>
</evidence>
<comment type="subcellular location">
    <subcellularLocation>
        <location evidence="1 9">Cytoplasm</location>
    </subcellularLocation>
</comment>
<dbReference type="InterPro" id="IPR022634">
    <property type="entry name" value="DNA_polIII_beta_N"/>
</dbReference>
<dbReference type="InterPro" id="IPR046938">
    <property type="entry name" value="DNA_clamp_sf"/>
</dbReference>
<gene>
    <name evidence="13" type="ORF">A3A44_03065</name>
</gene>
<keyword evidence="5 9" id="KW-0548">Nucleotidyltransferase</keyword>
<evidence type="ECO:0000256" key="5">
    <source>
        <dbReference type="ARBA" id="ARBA00022695"/>
    </source>
</evidence>
<dbReference type="GO" id="GO:0006271">
    <property type="term" value="P:DNA strand elongation involved in DNA replication"/>
    <property type="evidence" value="ECO:0007669"/>
    <property type="project" value="TreeGrafter"/>
</dbReference>
<name>A0A1G2L9P2_9BACT</name>
<keyword evidence="7 9" id="KW-0239">DNA-directed DNA polymerase</keyword>